<keyword evidence="8" id="KW-0539">Nucleus</keyword>
<dbReference type="Gene3D" id="4.10.320.30">
    <property type="match status" value="1"/>
</dbReference>
<dbReference type="GO" id="GO:0003682">
    <property type="term" value="F:chromatin binding"/>
    <property type="evidence" value="ECO:0007669"/>
    <property type="project" value="TreeGrafter"/>
</dbReference>
<evidence type="ECO:0000256" key="6">
    <source>
        <dbReference type="ARBA" id="ARBA00023015"/>
    </source>
</evidence>
<dbReference type="Gene3D" id="2.30.30.140">
    <property type="match status" value="1"/>
</dbReference>
<keyword evidence="4 10" id="KW-0863">Zinc-finger</keyword>
<dbReference type="SMART" id="SM00561">
    <property type="entry name" value="MBT"/>
    <property type="match status" value="1"/>
</dbReference>
<evidence type="ECO:0000256" key="7">
    <source>
        <dbReference type="ARBA" id="ARBA00023163"/>
    </source>
</evidence>
<dbReference type="SUPFAM" id="SSF63748">
    <property type="entry name" value="Tudor/PWWP/MBT"/>
    <property type="match status" value="1"/>
</dbReference>
<dbReference type="InterPro" id="IPR050548">
    <property type="entry name" value="PcG_chromatin_remod_factors"/>
</dbReference>
<keyword evidence="2" id="KW-0479">Metal-binding</keyword>
<evidence type="ECO:0000256" key="5">
    <source>
        <dbReference type="ARBA" id="ARBA00022833"/>
    </source>
</evidence>
<evidence type="ECO:0000256" key="9">
    <source>
        <dbReference type="PROSITE-ProRule" id="PRU00459"/>
    </source>
</evidence>
<keyword evidence="13" id="KW-1185">Reference proteome</keyword>
<keyword evidence="7" id="KW-0804">Transcription</keyword>
<feature type="repeat" description="MBT" evidence="9">
    <location>
        <begin position="1"/>
        <end position="54"/>
    </location>
</feature>
<evidence type="ECO:0000313" key="13">
    <source>
        <dbReference type="Proteomes" id="UP000289886"/>
    </source>
</evidence>
<dbReference type="Proteomes" id="UP000289886">
    <property type="component" value="Unassembled WGS sequence"/>
</dbReference>
<dbReference type="AlphaFoldDB" id="A0A444UMB8"/>
<name>A0A444UMB8_ACIRT</name>
<comment type="subcellular location">
    <subcellularLocation>
        <location evidence="1">Nucleus</location>
    </subcellularLocation>
</comment>
<protein>
    <submittedName>
        <fullName evidence="12">Lethal(3)malignant brain tumor-like protein 3</fullName>
    </submittedName>
</protein>
<feature type="region of interest" description="Disordered" evidence="11">
    <location>
        <begin position="113"/>
        <end position="134"/>
    </location>
</feature>
<accession>A0A444UMB8</accession>
<gene>
    <name evidence="12" type="ORF">EOD39_11959</name>
</gene>
<sequence>MLIRVVSVVDADDHRIKIHFDGWCDEYDYWVDADSPDIHPAGWCAKTGHALQPPISPQDMFEASEQGGCPTPGCKGVGHIKGARYSGHHSAVGCPYSDININKDSVLPDRLSGEMPLSSPAMPKNKKGEWQIAI</sequence>
<dbReference type="Pfam" id="PF02820">
    <property type="entry name" value="MBT"/>
    <property type="match status" value="1"/>
</dbReference>
<dbReference type="GO" id="GO:0005634">
    <property type="term" value="C:nucleus"/>
    <property type="evidence" value="ECO:0007669"/>
    <property type="project" value="UniProtKB-SubCell"/>
</dbReference>
<evidence type="ECO:0000256" key="10">
    <source>
        <dbReference type="PROSITE-ProRule" id="PRU01143"/>
    </source>
</evidence>
<evidence type="ECO:0000256" key="4">
    <source>
        <dbReference type="ARBA" id="ARBA00022771"/>
    </source>
</evidence>
<dbReference type="PROSITE" id="PS51079">
    <property type="entry name" value="MBT"/>
    <property type="match status" value="1"/>
</dbReference>
<reference evidence="12 13" key="1">
    <citation type="submission" date="2019-01" db="EMBL/GenBank/DDBJ databases">
        <title>Draft Genome and Complete Hox-Cluster Characterization of the Sterlet Sturgeon (Acipenser ruthenus).</title>
        <authorList>
            <person name="Wei Q."/>
        </authorList>
    </citation>
    <scope>NUCLEOTIDE SEQUENCE [LARGE SCALE GENOMIC DNA]</scope>
    <source>
        <strain evidence="12">WHYD16114868_AA</strain>
        <tissue evidence="12">Blood</tissue>
    </source>
</reference>
<dbReference type="InterPro" id="IPR004092">
    <property type="entry name" value="Mbt"/>
</dbReference>
<evidence type="ECO:0000256" key="11">
    <source>
        <dbReference type="SAM" id="MobiDB-lite"/>
    </source>
</evidence>
<dbReference type="PANTHER" id="PTHR12247:SF72">
    <property type="entry name" value="LETHAL(3)MALIGNANT BRAIN TUMOR-LIKE PROTEIN 3"/>
    <property type="match status" value="1"/>
</dbReference>
<keyword evidence="6" id="KW-0805">Transcription regulation</keyword>
<evidence type="ECO:0000313" key="12">
    <source>
        <dbReference type="EMBL" id="RXM36342.1"/>
    </source>
</evidence>
<evidence type="ECO:0000256" key="2">
    <source>
        <dbReference type="ARBA" id="ARBA00022723"/>
    </source>
</evidence>
<dbReference type="PANTHER" id="PTHR12247">
    <property type="entry name" value="POLYCOMB GROUP PROTEIN"/>
    <property type="match status" value="1"/>
</dbReference>
<dbReference type="PROSITE" id="PS51802">
    <property type="entry name" value="ZF_CCHHC"/>
    <property type="match status" value="1"/>
</dbReference>
<dbReference type="Pfam" id="PF01530">
    <property type="entry name" value="zf-C2HC"/>
    <property type="match status" value="1"/>
</dbReference>
<dbReference type="GO" id="GO:0008270">
    <property type="term" value="F:zinc ion binding"/>
    <property type="evidence" value="ECO:0007669"/>
    <property type="project" value="UniProtKB-KW"/>
</dbReference>
<comment type="caution">
    <text evidence="12">The sequence shown here is derived from an EMBL/GenBank/DDBJ whole genome shotgun (WGS) entry which is preliminary data.</text>
</comment>
<organism evidence="12 13">
    <name type="scientific">Acipenser ruthenus</name>
    <name type="common">Sterlet sturgeon</name>
    <dbReference type="NCBI Taxonomy" id="7906"/>
    <lineage>
        <taxon>Eukaryota</taxon>
        <taxon>Metazoa</taxon>
        <taxon>Chordata</taxon>
        <taxon>Craniata</taxon>
        <taxon>Vertebrata</taxon>
        <taxon>Euteleostomi</taxon>
        <taxon>Actinopterygii</taxon>
        <taxon>Chondrostei</taxon>
        <taxon>Acipenseriformes</taxon>
        <taxon>Acipenseridae</taxon>
        <taxon>Acipenser</taxon>
    </lineage>
</organism>
<proteinExistence type="predicted"/>
<dbReference type="InterPro" id="IPR002515">
    <property type="entry name" value="Znf_C2H2C"/>
</dbReference>
<dbReference type="GO" id="GO:0042393">
    <property type="term" value="F:histone binding"/>
    <property type="evidence" value="ECO:0007669"/>
    <property type="project" value="TreeGrafter"/>
</dbReference>
<dbReference type="GO" id="GO:0045892">
    <property type="term" value="P:negative regulation of DNA-templated transcription"/>
    <property type="evidence" value="ECO:0007669"/>
    <property type="project" value="TreeGrafter"/>
</dbReference>
<keyword evidence="3" id="KW-0677">Repeat</keyword>
<evidence type="ECO:0000256" key="1">
    <source>
        <dbReference type="ARBA" id="ARBA00004123"/>
    </source>
</evidence>
<evidence type="ECO:0000256" key="3">
    <source>
        <dbReference type="ARBA" id="ARBA00022737"/>
    </source>
</evidence>
<keyword evidence="5" id="KW-0862">Zinc</keyword>
<evidence type="ECO:0000256" key="8">
    <source>
        <dbReference type="ARBA" id="ARBA00023242"/>
    </source>
</evidence>
<dbReference type="EMBL" id="SCEB01214259">
    <property type="protein sequence ID" value="RXM36342.1"/>
    <property type="molecule type" value="Genomic_DNA"/>
</dbReference>